<geneLocation type="plasmid" evidence="7 8">
    <name>unnamed1</name>
</geneLocation>
<keyword evidence="3 5" id="KW-1133">Transmembrane helix</keyword>
<evidence type="ECO:0000256" key="4">
    <source>
        <dbReference type="ARBA" id="ARBA00023136"/>
    </source>
</evidence>
<feature type="transmembrane region" description="Helical" evidence="5">
    <location>
        <begin position="40"/>
        <end position="60"/>
    </location>
</feature>
<gene>
    <name evidence="7" type="ORF">HH212_26605</name>
</gene>
<dbReference type="GO" id="GO:0008610">
    <property type="term" value="P:lipid biosynthetic process"/>
    <property type="evidence" value="ECO:0007669"/>
    <property type="project" value="InterPro"/>
</dbReference>
<evidence type="ECO:0000313" key="8">
    <source>
        <dbReference type="Proteomes" id="UP000502415"/>
    </source>
</evidence>
<keyword evidence="7" id="KW-0614">Plasmid</keyword>
<dbReference type="InterPro" id="IPR006694">
    <property type="entry name" value="Fatty_acid_hydroxylase"/>
</dbReference>
<sequence length="324" mass="36525">MKTFSINPKEIVRRTLGPLYLTTAISFFLILHAMGYSKLVVYYVASICVIVMTVLLEFAFPYEKTWCKPDDQFFNEIGSMLVSTNLGHNLSRTAVYFLIAPAIVFWGSDGAPWWPTALPFPLQVVLGFIVWEFGIYWSHRMMHTTELGWRFHSLHHKLRRLTCLNSGYGHPVNFALTSLFDLTFLILSGAPAKVMLFTSFLSGAVNFLSHANIDMKMGFLNYVVNTPEVHRWHHAAERAAGKRNFGMQLPFWDLVFGTFYCPKDTAAPRVLGHDGHQPAGFFAQWLAPFMPKRAMRWAAIPGRATPLRSPASAQIGEPGGSMDA</sequence>
<reference evidence="7 8" key="1">
    <citation type="submission" date="2020-04" db="EMBL/GenBank/DDBJ databases">
        <title>Genome sequencing of novel species.</title>
        <authorList>
            <person name="Heo J."/>
            <person name="Kim S.-J."/>
            <person name="Kim J.-S."/>
            <person name="Hong S.-B."/>
            <person name="Kwon S.-W."/>
        </authorList>
    </citation>
    <scope>NUCLEOTIDE SEQUENCE [LARGE SCALE GENOMIC DNA]</scope>
    <source>
        <strain evidence="7 8">GN2-R2</strain>
        <plasmid evidence="7 8">unnamed1</plasmid>
    </source>
</reference>
<proteinExistence type="predicted"/>
<feature type="domain" description="Fatty acid hydroxylase" evidence="6">
    <location>
        <begin position="124"/>
        <end position="258"/>
    </location>
</feature>
<evidence type="ECO:0000256" key="2">
    <source>
        <dbReference type="ARBA" id="ARBA00022692"/>
    </source>
</evidence>
<dbReference type="Pfam" id="PF04116">
    <property type="entry name" value="FA_hydroxylase"/>
    <property type="match status" value="1"/>
</dbReference>
<dbReference type="GO" id="GO:0016020">
    <property type="term" value="C:membrane"/>
    <property type="evidence" value="ECO:0007669"/>
    <property type="project" value="UniProtKB-SubCell"/>
</dbReference>
<evidence type="ECO:0000256" key="5">
    <source>
        <dbReference type="SAM" id="Phobius"/>
    </source>
</evidence>
<dbReference type="KEGG" id="mfy:HH212_26605"/>
<evidence type="ECO:0000256" key="1">
    <source>
        <dbReference type="ARBA" id="ARBA00004370"/>
    </source>
</evidence>
<dbReference type="AlphaFoldDB" id="A0A7Z2W2T8"/>
<dbReference type="PANTHER" id="PTHR11863">
    <property type="entry name" value="STEROL DESATURASE"/>
    <property type="match status" value="1"/>
</dbReference>
<evidence type="ECO:0000256" key="3">
    <source>
        <dbReference type="ARBA" id="ARBA00022989"/>
    </source>
</evidence>
<keyword evidence="8" id="KW-1185">Reference proteome</keyword>
<dbReference type="RefSeq" id="WP_170205751.1">
    <property type="nucleotide sequence ID" value="NZ_CP051686.1"/>
</dbReference>
<dbReference type="InterPro" id="IPR050307">
    <property type="entry name" value="Sterol_Desaturase_Related"/>
</dbReference>
<dbReference type="EMBL" id="CP051686">
    <property type="protein sequence ID" value="QJE03674.1"/>
    <property type="molecule type" value="Genomic_DNA"/>
</dbReference>
<dbReference type="GO" id="GO:0016491">
    <property type="term" value="F:oxidoreductase activity"/>
    <property type="evidence" value="ECO:0007669"/>
    <property type="project" value="InterPro"/>
</dbReference>
<dbReference type="Proteomes" id="UP000502415">
    <property type="component" value="Plasmid unnamed1"/>
</dbReference>
<comment type="subcellular location">
    <subcellularLocation>
        <location evidence="1">Membrane</location>
    </subcellularLocation>
</comment>
<evidence type="ECO:0000259" key="6">
    <source>
        <dbReference type="Pfam" id="PF04116"/>
    </source>
</evidence>
<name>A0A7Z2W2T8_9BURK</name>
<keyword evidence="4 5" id="KW-0472">Membrane</keyword>
<organism evidence="7 8">
    <name type="scientific">Massilia forsythiae</name>
    <dbReference type="NCBI Taxonomy" id="2728020"/>
    <lineage>
        <taxon>Bacteria</taxon>
        <taxon>Pseudomonadati</taxon>
        <taxon>Pseudomonadota</taxon>
        <taxon>Betaproteobacteria</taxon>
        <taxon>Burkholderiales</taxon>
        <taxon>Oxalobacteraceae</taxon>
        <taxon>Telluria group</taxon>
        <taxon>Massilia</taxon>
    </lineage>
</organism>
<accession>A0A7Z2W2T8</accession>
<evidence type="ECO:0000313" key="7">
    <source>
        <dbReference type="EMBL" id="QJE03674.1"/>
    </source>
</evidence>
<protein>
    <submittedName>
        <fullName evidence="7">Sterol desaturase family protein</fullName>
    </submittedName>
</protein>
<dbReference type="GO" id="GO:0005506">
    <property type="term" value="F:iron ion binding"/>
    <property type="evidence" value="ECO:0007669"/>
    <property type="project" value="InterPro"/>
</dbReference>
<keyword evidence="2 5" id="KW-0812">Transmembrane</keyword>
<feature type="transmembrane region" description="Helical" evidence="5">
    <location>
        <begin position="12"/>
        <end position="34"/>
    </location>
</feature>
<feature type="transmembrane region" description="Helical" evidence="5">
    <location>
        <begin position="120"/>
        <end position="137"/>
    </location>
</feature>